<evidence type="ECO:0000256" key="4">
    <source>
        <dbReference type="ARBA" id="ARBA00023277"/>
    </source>
</evidence>
<organism evidence="10 11">
    <name type="scientific">Sphingomonas sanxanigenens DSM 19645 = NX02</name>
    <dbReference type="NCBI Taxonomy" id="1123269"/>
    <lineage>
        <taxon>Bacteria</taxon>
        <taxon>Pseudomonadati</taxon>
        <taxon>Pseudomonadota</taxon>
        <taxon>Alphaproteobacteria</taxon>
        <taxon>Sphingomonadales</taxon>
        <taxon>Sphingomonadaceae</taxon>
        <taxon>Sphingomonas</taxon>
    </lineage>
</organism>
<dbReference type="PANTHER" id="PTHR10091">
    <property type="entry name" value="ALDOSE-1-EPIMERASE"/>
    <property type="match status" value="1"/>
</dbReference>
<dbReference type="CDD" id="cd09019">
    <property type="entry name" value="galactose_mutarotase_like"/>
    <property type="match status" value="1"/>
</dbReference>
<accession>W0AAV4</accession>
<dbReference type="UniPathway" id="UPA00242"/>
<gene>
    <name evidence="10" type="ORF">NX02_12690</name>
</gene>
<evidence type="ECO:0000256" key="9">
    <source>
        <dbReference type="SAM" id="SignalP"/>
    </source>
</evidence>
<reference evidence="10 11" key="1">
    <citation type="submission" date="2013-07" db="EMBL/GenBank/DDBJ databases">
        <title>Completed genome of Sphingomonas sanxanigenens NX02.</title>
        <authorList>
            <person name="Ma T."/>
            <person name="Huang H."/>
            <person name="Wu M."/>
            <person name="Li X."/>
            <person name="Li G."/>
        </authorList>
    </citation>
    <scope>NUCLEOTIDE SEQUENCE [LARGE SCALE GENOMIC DNA]</scope>
    <source>
        <strain evidence="10 11">NX02</strain>
    </source>
</reference>
<evidence type="ECO:0000256" key="1">
    <source>
        <dbReference type="ARBA" id="ARBA00005028"/>
    </source>
</evidence>
<feature type="binding site" evidence="7">
    <location>
        <position position="277"/>
    </location>
    <ligand>
        <name>beta-D-galactose</name>
        <dbReference type="ChEBI" id="CHEBI:27667"/>
    </ligand>
</feature>
<evidence type="ECO:0000256" key="3">
    <source>
        <dbReference type="ARBA" id="ARBA00023235"/>
    </source>
</evidence>
<dbReference type="SUPFAM" id="SSF74650">
    <property type="entry name" value="Galactose mutarotase-like"/>
    <property type="match status" value="1"/>
</dbReference>
<evidence type="ECO:0000256" key="6">
    <source>
        <dbReference type="PIRSR" id="PIRSR005096-1"/>
    </source>
</evidence>
<dbReference type="GO" id="GO:0005737">
    <property type="term" value="C:cytoplasm"/>
    <property type="evidence" value="ECO:0007669"/>
    <property type="project" value="TreeGrafter"/>
</dbReference>
<comment type="similarity">
    <text evidence="2 5">Belongs to the aldose epimerase family.</text>
</comment>
<evidence type="ECO:0000256" key="8">
    <source>
        <dbReference type="PIRSR" id="PIRSR005096-3"/>
    </source>
</evidence>
<comment type="pathway">
    <text evidence="1 5">Carbohydrate metabolism; hexose metabolism.</text>
</comment>
<dbReference type="InterPro" id="IPR047215">
    <property type="entry name" value="Galactose_mutarotase-like"/>
</dbReference>
<keyword evidence="11" id="KW-1185">Reference proteome</keyword>
<dbReference type="Gene3D" id="2.70.98.10">
    <property type="match status" value="1"/>
</dbReference>
<dbReference type="PANTHER" id="PTHR10091:SF0">
    <property type="entry name" value="GALACTOSE MUTAROTASE"/>
    <property type="match status" value="1"/>
</dbReference>
<dbReference type="EMBL" id="CP006644">
    <property type="protein sequence ID" value="AHE54236.1"/>
    <property type="molecule type" value="Genomic_DNA"/>
</dbReference>
<dbReference type="EC" id="5.1.3.3" evidence="5"/>
<evidence type="ECO:0000256" key="2">
    <source>
        <dbReference type="ARBA" id="ARBA00006206"/>
    </source>
</evidence>
<dbReference type="GO" id="GO:0033499">
    <property type="term" value="P:galactose catabolic process via UDP-galactose, Leloir pathway"/>
    <property type="evidence" value="ECO:0007669"/>
    <property type="project" value="TreeGrafter"/>
</dbReference>
<proteinExistence type="inferred from homology"/>
<dbReference type="InterPro" id="IPR008183">
    <property type="entry name" value="Aldose_1/G6P_1-epimerase"/>
</dbReference>
<dbReference type="PIRSF" id="PIRSF005096">
    <property type="entry name" value="GALM"/>
    <property type="match status" value="1"/>
</dbReference>
<name>W0AAV4_9SPHN</name>
<dbReference type="KEGG" id="ssan:NX02_12690"/>
<evidence type="ECO:0000256" key="5">
    <source>
        <dbReference type="PIRNR" id="PIRNR005096"/>
    </source>
</evidence>
<dbReference type="Proteomes" id="UP000018851">
    <property type="component" value="Chromosome"/>
</dbReference>
<keyword evidence="4 5" id="KW-0119">Carbohydrate metabolism</keyword>
<dbReference type="GO" id="GO:0030246">
    <property type="term" value="F:carbohydrate binding"/>
    <property type="evidence" value="ECO:0007669"/>
    <property type="project" value="InterPro"/>
</dbReference>
<dbReference type="HOGENOM" id="CLU_031753_2_0_5"/>
<keyword evidence="9" id="KW-0732">Signal</keyword>
<dbReference type="PATRIC" id="fig|1123269.5.peg.2466"/>
<dbReference type="InterPro" id="IPR014718">
    <property type="entry name" value="GH-type_carb-bd"/>
</dbReference>
<dbReference type="STRING" id="1123269.NX02_12690"/>
<evidence type="ECO:0000313" key="10">
    <source>
        <dbReference type="EMBL" id="AHE54236.1"/>
    </source>
</evidence>
<dbReference type="InterPro" id="IPR011013">
    <property type="entry name" value="Gal_mutarotase_sf_dom"/>
</dbReference>
<dbReference type="Pfam" id="PF01263">
    <property type="entry name" value="Aldose_epim"/>
    <property type="match status" value="1"/>
</dbReference>
<dbReference type="GO" id="GO:0006006">
    <property type="term" value="P:glucose metabolic process"/>
    <property type="evidence" value="ECO:0007669"/>
    <property type="project" value="TreeGrafter"/>
</dbReference>
<comment type="catalytic activity">
    <reaction evidence="5">
        <text>alpha-D-glucose = beta-D-glucose</text>
        <dbReference type="Rhea" id="RHEA:10264"/>
        <dbReference type="ChEBI" id="CHEBI:15903"/>
        <dbReference type="ChEBI" id="CHEBI:17925"/>
        <dbReference type="EC" id="5.1.3.3"/>
    </reaction>
</comment>
<dbReference type="GO" id="GO:0004034">
    <property type="term" value="F:aldose 1-epimerase activity"/>
    <property type="evidence" value="ECO:0007669"/>
    <property type="project" value="UniProtKB-EC"/>
</dbReference>
<dbReference type="OrthoDB" id="9779408at2"/>
<dbReference type="AlphaFoldDB" id="W0AAV4"/>
<feature type="active site" description="Proton acceptor" evidence="6">
    <location>
        <position position="343"/>
    </location>
</feature>
<feature type="chain" id="PRO_5004785257" description="Aldose 1-epimerase" evidence="9">
    <location>
        <begin position="27"/>
        <end position="379"/>
    </location>
</feature>
<feature type="binding site" evidence="8">
    <location>
        <begin position="106"/>
        <end position="107"/>
    </location>
    <ligand>
        <name>beta-D-galactose</name>
        <dbReference type="ChEBI" id="CHEBI:27667"/>
    </ligand>
</feature>
<sequence length="379" mass="40194">MRKVSRLLGAVAFLAAVQLANGAAIAGEASRAPAGKLADGTAIEAITLKNSHGVSATILTYGATLQTMVAPDRAGKPTDILLGYDKLDGYVEQPNYFGVTVGRYANRISGGRFTLDGKAYQLPLNDKVNSLHGGEKGFDKVAWSVRSLKSGPSASVVLSYKSADGEQGYPGALDVTVTYALDEQGALTISFDATTDKPTVVNMTNHALFNLAGGGTAENHVLTIPAKAYTPVNDKLIPTGELRAVEGTVFDFRAPHALVPGIRDGRDEQIRFGHGYDHNYALDKGATAKPELAARLEDPASGRVLEVLTTEPGVQFYTGNFLDGTYVGKGGALYRMGDGIALEPQKFPDAPNQPKFLSARVDPGKPYHHVMVYKVSVAK</sequence>
<feature type="active site" description="Proton donor" evidence="6">
    <location>
        <position position="206"/>
    </location>
</feature>
<dbReference type="InterPro" id="IPR015443">
    <property type="entry name" value="Aldose_1-epimerase"/>
</dbReference>
<feature type="signal peptide" evidence="9">
    <location>
        <begin position="1"/>
        <end position="26"/>
    </location>
</feature>
<keyword evidence="3 5" id="KW-0413">Isomerase</keyword>
<evidence type="ECO:0000256" key="7">
    <source>
        <dbReference type="PIRSR" id="PIRSR005096-2"/>
    </source>
</evidence>
<dbReference type="RefSeq" id="WP_025292445.1">
    <property type="nucleotide sequence ID" value="NZ_CP006644.1"/>
</dbReference>
<evidence type="ECO:0000313" key="11">
    <source>
        <dbReference type="Proteomes" id="UP000018851"/>
    </source>
</evidence>
<protein>
    <recommendedName>
        <fullName evidence="5">Aldose 1-epimerase</fullName>
        <ecNumber evidence="5">5.1.3.3</ecNumber>
    </recommendedName>
</protein>
<dbReference type="NCBIfam" id="NF008277">
    <property type="entry name" value="PRK11055.1"/>
    <property type="match status" value="1"/>
</dbReference>
<dbReference type="eggNOG" id="COG2017">
    <property type="taxonomic scope" value="Bacteria"/>
</dbReference>